<organism evidence="4 5">
    <name type="scientific">Eimeria acervulina</name>
    <name type="common">Coccidian parasite</name>
    <dbReference type="NCBI Taxonomy" id="5801"/>
    <lineage>
        <taxon>Eukaryota</taxon>
        <taxon>Sar</taxon>
        <taxon>Alveolata</taxon>
        <taxon>Apicomplexa</taxon>
        <taxon>Conoidasida</taxon>
        <taxon>Coccidia</taxon>
        <taxon>Eucoccidiorida</taxon>
        <taxon>Eimeriorina</taxon>
        <taxon>Eimeriidae</taxon>
        <taxon>Eimeria</taxon>
    </lineage>
</organism>
<dbReference type="Pfam" id="PF08385">
    <property type="entry name" value="DHC_N1"/>
    <property type="match status" value="1"/>
</dbReference>
<dbReference type="Gene3D" id="1.20.140.100">
    <property type="entry name" value="Dynein heavy chain, N-terminal domain 2"/>
    <property type="match status" value="1"/>
</dbReference>
<dbReference type="GeneID" id="25270992"/>
<dbReference type="Gene3D" id="1.20.58.1120">
    <property type="match status" value="1"/>
</dbReference>
<sequence>MASLTPRHRWMVSQLVSSFDLTEFEPLVEGYFRDQFAPKVDPFLKGTAATQHLVFSYKARNTQSAAHSDIPGKLICSEGVSEEPDSKHVYFIRTVPFGKSLNLNTAADAELLFGELPDMALQGLHTTLSSIFLPAVEHFDNSDWKKCPQEQRSELLSCTRTFCKELGEAIDSLAHGIQLRRPDPRFSLAEMRRDYTAAAKDPDVVEHFEELLDDWCRQIEKYLETSLDKGVSPKSRQAVFHTLRRCKQLDVAITEAFNEAKDNVKYLTTLERFVDPLYSGTTRTPASILESLSPLMNAITMIYSISRYYNTTERMVAFFAKITKQMIANCRSWLMSGQHHEALWEREPTVIIPMLEYCLTLNNEYHEQYRATRESLVAIPKGKQLDLSEQEIFSRMDLFCRRLQKLITMYSTVQQFKNIGEQRFEGMDVFVDRFKSIFNDFKVKRHDLLDFYNNRFDRDFVEFSVRISDLESDMLPQINMIFETTSSIDESLRLLQKLQETVYSESLKAELKGKISLIIHRYSVELVQIQEEYERRRANPPASKDMPPIPNSIIWARDLLKKIEDPMKQFQMYPSALATKEGKRTIKLYNRVAETLVEYELRWHQAWTESVQSTADCLNSTLLVRNPSTGKLSINFDGDIARLIREAKIMERMDMEIPDSGRIVFLREKKLKWCYDELKFILDEYQRVSSAIRPVTAGLLQSHLDNFEKQLDPGLNSLTWASLNIESFLQSATSALEKLDLLVVTVNDIVENRIENNIKSLGGTLLVDLPAPGEVISLNRFVEMQEHHVAKSAELLNARSLEIENAVRDLLEVISKQASEQKSVPAGFMEEADKIKSQYEWNLYKAILLATRRSFDFLRRQMYSAPQDSGASDCPVNAIFEVDIQLDGTGVRLHPSIDEFQEAINRAAVAILNCSKCIRQWGTQERGDGEDTPVSPRANGFSSRIKDERDIQKVLLGFFGSIQNIRDEVAKYFVKFDVFKWLWMEPCKDNYVAFAKQNPSLEDFEKKLKSFQEVETRLLSMEQAKPIGMLLINSSALYPQLIELGRRWNIYYLGKLHVTAKERLEALTEQIRQGYKGLHRPVTDIDALRHVMDTLTSITQQESDIEAQFEPVFTMYSMIDRYLPSNVTLIDKDEQDQRLLLRSSWSKLIDEAQEAQANLQKMQSTYKRELILNINTLKADSKQFREDFVKNGPACPGIMPREAVERVKRFKAECDVRARKQEIYHAGEELFGFPHQAYPELEQTKKELANLSLLYDIYVQVVDTIKEWKDILWAEAPPQIPSMTERIQFFSDACKKLPKQLKTSDAFAELKKEIDDFTEVLPLLKELSKPSIVARHWKQVEEITGKSLGIDNEMTRLQALLDADLLQYKDDIFDICESADKQLVIEGKLKDIENMWKTCMFEFGKWKTRLRWPADTIESWTKVQVLWTSLEPVFTGGDIAKQMPGEAKRFHAIDKDWVSHFQTAPAKVCGAESCQKSLESYLEGKRNKFPRFYFVSNPVLLKILSQGSDAETVQDDLEKLFDAISRVEFDKADRKKITAIKAVAGSAEEVVPLSAPVKVEGNIEDWLRSLESQMQKSIRRECKYAAHESGSIYSQMTLREFCDKYIAQVCFGSLRFMVSLLGLQMIWTADCQEALDKISRERDRTIMAQTNKVFATMMADLVQCCLSDLGTRLNRTKYETLVTIHVHQRDVFAELWKKVKEHRLKDSSDFEWLKQTRLYWNNDAESALISIADVEFSYCYEYLGVKERLAITPLTDRRVWAR</sequence>
<feature type="domain" description="Dynein heavy chain linker" evidence="3">
    <location>
        <begin position="1405"/>
        <end position="1584"/>
    </location>
</feature>
<feature type="domain" description="Dynein heavy chain tail" evidence="2">
    <location>
        <begin position="243"/>
        <end position="728"/>
    </location>
</feature>
<dbReference type="GO" id="GO:0005858">
    <property type="term" value="C:axonemal dynein complex"/>
    <property type="evidence" value="ECO:0007669"/>
    <property type="project" value="TreeGrafter"/>
</dbReference>
<dbReference type="InterPro" id="IPR013594">
    <property type="entry name" value="Dynein_heavy_tail"/>
</dbReference>
<dbReference type="PANTHER" id="PTHR46532:SF4">
    <property type="entry name" value="AAA+ ATPASE DOMAIN-CONTAINING PROTEIN"/>
    <property type="match status" value="1"/>
</dbReference>
<dbReference type="Gene3D" id="3.20.180.20">
    <property type="entry name" value="Dynein heavy chain, N-terminal domain 2"/>
    <property type="match status" value="1"/>
</dbReference>
<dbReference type="InterPro" id="IPR013602">
    <property type="entry name" value="Dynein_heavy_linker"/>
</dbReference>
<dbReference type="InterPro" id="IPR026983">
    <property type="entry name" value="DHC"/>
</dbReference>
<evidence type="ECO:0000259" key="2">
    <source>
        <dbReference type="Pfam" id="PF08385"/>
    </source>
</evidence>
<gene>
    <name evidence="4" type="ORF">EAH_00029220</name>
</gene>
<dbReference type="VEuPathDB" id="ToxoDB:EAH_00029220"/>
<dbReference type="Proteomes" id="UP000018050">
    <property type="component" value="Unassembled WGS sequence"/>
</dbReference>
<dbReference type="RefSeq" id="XP_013248067.1">
    <property type="nucleotide sequence ID" value="XM_013392613.1"/>
</dbReference>
<proteinExistence type="inferred from homology"/>
<dbReference type="OrthoDB" id="345349at2759"/>
<evidence type="ECO:0008006" key="6">
    <source>
        <dbReference type="Google" id="ProtNLM"/>
    </source>
</evidence>
<reference evidence="4" key="1">
    <citation type="submission" date="2013-10" db="EMBL/GenBank/DDBJ databases">
        <title>Genomic analysis of the causative agents of coccidiosis in chickens.</title>
        <authorList>
            <person name="Reid A.J."/>
            <person name="Blake D."/>
            <person name="Billington K."/>
            <person name="Browne H."/>
            <person name="Dunn M."/>
            <person name="Hung S."/>
            <person name="Kawahara F."/>
            <person name="Miranda-Saavedra D."/>
            <person name="Mourier T."/>
            <person name="Nagra H."/>
            <person name="Otto T.D."/>
            <person name="Rawlings N."/>
            <person name="Sanchez A."/>
            <person name="Sanders M."/>
            <person name="Subramaniam C."/>
            <person name="Tay Y."/>
            <person name="Dear P."/>
            <person name="Doerig C."/>
            <person name="Gruber A."/>
            <person name="Parkinson J."/>
            <person name="Shirley M."/>
            <person name="Wan K.L."/>
            <person name="Berriman M."/>
            <person name="Tomley F."/>
            <person name="Pain A."/>
        </authorList>
    </citation>
    <scope>NUCLEOTIDE SEQUENCE [LARGE SCALE GENOMIC DNA]</scope>
    <source>
        <strain evidence="4">Houghton</strain>
    </source>
</reference>
<comment type="similarity">
    <text evidence="1">Belongs to the dynein heavy chain family.</text>
</comment>
<evidence type="ECO:0000256" key="1">
    <source>
        <dbReference type="ARBA" id="ARBA00008887"/>
    </source>
</evidence>
<dbReference type="FunFam" id="3.20.180.20:FF:000005">
    <property type="entry name" value="Dynein heavy chain, putative"/>
    <property type="match status" value="1"/>
</dbReference>
<keyword evidence="5" id="KW-1185">Reference proteome</keyword>
<dbReference type="OMA" id="REWEAYI"/>
<accession>U6GSR4</accession>
<dbReference type="Pfam" id="PF08393">
    <property type="entry name" value="DHC_N2"/>
    <property type="match status" value="1"/>
</dbReference>
<reference evidence="4" key="2">
    <citation type="submission" date="2013-10" db="EMBL/GenBank/DDBJ databases">
        <authorList>
            <person name="Aslett M."/>
        </authorList>
    </citation>
    <scope>NUCLEOTIDE SEQUENCE [LARGE SCALE GENOMIC DNA]</scope>
    <source>
        <strain evidence="4">Houghton</strain>
    </source>
</reference>
<dbReference type="EMBL" id="HG672562">
    <property type="protein sequence ID" value="CDI82587.1"/>
    <property type="molecule type" value="Genomic_DNA"/>
</dbReference>
<dbReference type="GO" id="GO:0051959">
    <property type="term" value="F:dynein light intermediate chain binding"/>
    <property type="evidence" value="ECO:0007669"/>
    <property type="project" value="InterPro"/>
</dbReference>
<evidence type="ECO:0000259" key="3">
    <source>
        <dbReference type="Pfam" id="PF08393"/>
    </source>
</evidence>
<evidence type="ECO:0000313" key="5">
    <source>
        <dbReference type="Proteomes" id="UP000018050"/>
    </source>
</evidence>
<evidence type="ECO:0000313" key="4">
    <source>
        <dbReference type="EMBL" id="CDI82587.1"/>
    </source>
</evidence>
<dbReference type="GO" id="GO:0007018">
    <property type="term" value="P:microtubule-based movement"/>
    <property type="evidence" value="ECO:0007669"/>
    <property type="project" value="InterPro"/>
</dbReference>
<dbReference type="PANTHER" id="PTHR46532">
    <property type="entry name" value="MALE FERTILITY FACTOR KL5"/>
    <property type="match status" value="1"/>
</dbReference>
<name>U6GSR4_EIMAC</name>
<dbReference type="InterPro" id="IPR042228">
    <property type="entry name" value="Dynein_linker_3"/>
</dbReference>
<dbReference type="InterPro" id="IPR042222">
    <property type="entry name" value="Dynein_2_N"/>
</dbReference>
<dbReference type="GO" id="GO:0045505">
    <property type="term" value="F:dynein intermediate chain binding"/>
    <property type="evidence" value="ECO:0007669"/>
    <property type="project" value="InterPro"/>
</dbReference>
<protein>
    <recommendedName>
        <fullName evidence="6">Dynein heavy chain</fullName>
    </recommendedName>
</protein>